<dbReference type="AlphaFoldDB" id="A0A0G4LSK2"/>
<evidence type="ECO:0000313" key="4">
    <source>
        <dbReference type="Proteomes" id="UP000044602"/>
    </source>
</evidence>
<gene>
    <name evidence="3" type="ORF">BN1708_014020</name>
</gene>
<feature type="region of interest" description="Disordered" evidence="1">
    <location>
        <begin position="277"/>
        <end position="296"/>
    </location>
</feature>
<accession>A0A0G4LSK2</accession>
<dbReference type="CDD" id="cd09917">
    <property type="entry name" value="F-box_SF"/>
    <property type="match status" value="1"/>
</dbReference>
<evidence type="ECO:0000256" key="1">
    <source>
        <dbReference type="SAM" id="MobiDB-lite"/>
    </source>
</evidence>
<dbReference type="InterPro" id="IPR035979">
    <property type="entry name" value="RBD_domain_sf"/>
</dbReference>
<feature type="region of interest" description="Disordered" evidence="1">
    <location>
        <begin position="564"/>
        <end position="617"/>
    </location>
</feature>
<sequence length="617" mass="70324">MQLGELQQRTTTCFRPSNAIAGLVNPQQDPWEVARLKARHGISVKYRGDPSLPGNHSAAIPDTENCSFWIIDLPPDLTHNQLLRCIRNTGRVHACVINPPDPRNRHYTAAAKIVFFDLWAADKFMSDTFFWGFIVGTHCARVKRNRIKSAPQPHAGDRSRVLIIEGHPSFVNARELTRYFDEKFQYQVDSVIDVYCTEDVGIVEYRFGSYRCQAQTARMAIETEHMGSGSNLEILTLDGEGSDSAHELHMVPGPPPPVTSSERVAADGNLTILSKRTERQRKRLEKKASKRPPKSIGTGLFPLPDELLLSIFAHLRPSDLLRLQQTCKSMREYLRTWESVLVKEVIARRYACLEPCLRLPALMKDIDPSIHPALLHPERQGGMGIHKKFQHVLPADPTCICTCLTCILRWNSLCLVVDFAHWQPNLDSGTPIPMIPRGKLPVWNEDLVAENAKIVQRALVSPLWYARVLEVHLSSTTRSIRRHAANQGNRRRRFRMAKEDEMSGTDEFLQRSGPPTMDFPFHRDNYYMLESYLPNRGWSSDLERWLYMPDWHERDLHWVSERWGEKSSTGKNTTMKQATDQGGTGTEERETQSCNSATIPALIQPTENAHQLSELQK</sequence>
<dbReference type="STRING" id="100787.A0A0G4LSK2"/>
<feature type="compositionally biased region" description="Polar residues" evidence="1">
    <location>
        <begin position="566"/>
        <end position="581"/>
    </location>
</feature>
<feature type="domain" description="F-box" evidence="2">
    <location>
        <begin position="297"/>
        <end position="345"/>
    </location>
</feature>
<dbReference type="InterPro" id="IPR036047">
    <property type="entry name" value="F-box-like_dom_sf"/>
</dbReference>
<evidence type="ECO:0000259" key="2">
    <source>
        <dbReference type="PROSITE" id="PS50181"/>
    </source>
</evidence>
<dbReference type="Proteomes" id="UP000044602">
    <property type="component" value="Unassembled WGS sequence"/>
</dbReference>
<protein>
    <recommendedName>
        <fullName evidence="2">F-box domain-containing protein</fullName>
    </recommendedName>
</protein>
<feature type="compositionally biased region" description="Basic residues" evidence="1">
    <location>
        <begin position="278"/>
        <end position="293"/>
    </location>
</feature>
<dbReference type="GO" id="GO:0003676">
    <property type="term" value="F:nucleic acid binding"/>
    <property type="evidence" value="ECO:0007669"/>
    <property type="project" value="InterPro"/>
</dbReference>
<reference evidence="3 4" key="1">
    <citation type="submission" date="2015-05" db="EMBL/GenBank/DDBJ databases">
        <authorList>
            <person name="Wang D.B."/>
            <person name="Wang M."/>
        </authorList>
    </citation>
    <scope>NUCLEOTIDE SEQUENCE [LARGE SCALE GENOMIC DNA]</scope>
    <source>
        <strain evidence="3">VL1</strain>
    </source>
</reference>
<dbReference type="SUPFAM" id="SSF81383">
    <property type="entry name" value="F-box domain"/>
    <property type="match status" value="1"/>
</dbReference>
<dbReference type="PROSITE" id="PS50181">
    <property type="entry name" value="FBOX"/>
    <property type="match status" value="1"/>
</dbReference>
<evidence type="ECO:0000313" key="3">
    <source>
        <dbReference type="EMBL" id="CRK24580.1"/>
    </source>
</evidence>
<proteinExistence type="predicted"/>
<dbReference type="Gene3D" id="1.20.1280.50">
    <property type="match status" value="1"/>
</dbReference>
<organism evidence="3 4">
    <name type="scientific">Verticillium longisporum</name>
    <name type="common">Verticillium dahliae var. longisporum</name>
    <dbReference type="NCBI Taxonomy" id="100787"/>
    <lineage>
        <taxon>Eukaryota</taxon>
        <taxon>Fungi</taxon>
        <taxon>Dikarya</taxon>
        <taxon>Ascomycota</taxon>
        <taxon>Pezizomycotina</taxon>
        <taxon>Sordariomycetes</taxon>
        <taxon>Hypocreomycetidae</taxon>
        <taxon>Glomerellales</taxon>
        <taxon>Plectosphaerellaceae</taxon>
        <taxon>Verticillium</taxon>
    </lineage>
</organism>
<name>A0A0G4LSK2_VERLO</name>
<dbReference type="EMBL" id="CVQH01017668">
    <property type="protein sequence ID" value="CRK24580.1"/>
    <property type="molecule type" value="Genomic_DNA"/>
</dbReference>
<dbReference type="Pfam" id="PF12937">
    <property type="entry name" value="F-box-like"/>
    <property type="match status" value="1"/>
</dbReference>
<dbReference type="InterPro" id="IPR001810">
    <property type="entry name" value="F-box_dom"/>
</dbReference>
<feature type="compositionally biased region" description="Polar residues" evidence="1">
    <location>
        <begin position="605"/>
        <end position="617"/>
    </location>
</feature>
<keyword evidence="4" id="KW-1185">Reference proteome</keyword>
<dbReference type="SMART" id="SM00256">
    <property type="entry name" value="FBOX"/>
    <property type="match status" value="1"/>
</dbReference>
<dbReference type="SUPFAM" id="SSF54928">
    <property type="entry name" value="RNA-binding domain, RBD"/>
    <property type="match status" value="1"/>
</dbReference>